<dbReference type="EMBL" id="HE663493">
    <property type="protein sequence ID" value="CCG08006.1"/>
    <property type="molecule type" value="Genomic_DNA"/>
</dbReference>
<evidence type="ECO:0000256" key="6">
    <source>
        <dbReference type="ARBA" id="ARBA00022692"/>
    </source>
</evidence>
<keyword evidence="15" id="KW-0969">Cilium</keyword>
<dbReference type="SUPFAM" id="SSF160544">
    <property type="entry name" value="EscU C-terminal domain-like"/>
    <property type="match status" value="1"/>
</dbReference>
<keyword evidence="15" id="KW-0966">Cell projection</keyword>
<comment type="similarity">
    <text evidence="2 13">Belongs to the type III secretion exporter family.</text>
</comment>
<proteinExistence type="inferred from homology"/>
<dbReference type="KEGG" id="rpm:RSPPHO_01380"/>
<comment type="subcellular location">
    <subcellularLocation>
        <location evidence="1">Cell membrane</location>
        <topology evidence="1">Multi-pass membrane protein</topology>
    </subcellularLocation>
</comment>
<dbReference type="NCBIfam" id="TIGR00328">
    <property type="entry name" value="flhB"/>
    <property type="match status" value="1"/>
</dbReference>
<evidence type="ECO:0000256" key="5">
    <source>
        <dbReference type="ARBA" id="ARBA00022475"/>
    </source>
</evidence>
<evidence type="ECO:0000256" key="2">
    <source>
        <dbReference type="ARBA" id="ARBA00010690"/>
    </source>
</evidence>
<keyword evidence="9 13" id="KW-1133">Transmembrane helix</keyword>
<keyword evidence="15" id="KW-0282">Flagellum</keyword>
<dbReference type="HOGENOM" id="CLU_041013_1_2_5"/>
<dbReference type="STRING" id="1150469.RSPPHO_01380"/>
<keyword evidence="7 13" id="KW-1005">Bacterial flagellum biogenesis</keyword>
<reference evidence="15 16" key="1">
    <citation type="submission" date="2012-02" db="EMBL/GenBank/DDBJ databases">
        <title>Shotgun genome sequence of Phaeospirillum photometricum DSM 122.</title>
        <authorList>
            <person name="Duquesne K."/>
            <person name="Sturgis J."/>
        </authorList>
    </citation>
    <scope>NUCLEOTIDE SEQUENCE [LARGE SCALE GENOMIC DNA]</scope>
    <source>
        <strain evidence="16">DSM122</strain>
    </source>
</reference>
<dbReference type="eggNOG" id="COG1377">
    <property type="taxonomic scope" value="Bacteria"/>
</dbReference>
<keyword evidence="11 13" id="KW-1006">Bacterial flagellum protein export</keyword>
<keyword evidence="6 13" id="KW-0812">Transmembrane</keyword>
<feature type="compositionally biased region" description="Basic and acidic residues" evidence="14">
    <location>
        <begin position="1"/>
        <end position="25"/>
    </location>
</feature>
<keyword evidence="5 13" id="KW-1003">Cell membrane</keyword>
<evidence type="ECO:0000256" key="11">
    <source>
        <dbReference type="ARBA" id="ARBA00023225"/>
    </source>
</evidence>
<keyword evidence="8 13" id="KW-0653">Protein transport</keyword>
<dbReference type="PANTHER" id="PTHR30531:SF12">
    <property type="entry name" value="FLAGELLAR BIOSYNTHETIC PROTEIN FLHB"/>
    <property type="match status" value="1"/>
</dbReference>
<feature type="transmembrane region" description="Helical" evidence="13">
    <location>
        <begin position="138"/>
        <end position="164"/>
    </location>
</feature>
<evidence type="ECO:0000256" key="10">
    <source>
        <dbReference type="ARBA" id="ARBA00023136"/>
    </source>
</evidence>
<evidence type="ECO:0000256" key="4">
    <source>
        <dbReference type="ARBA" id="ARBA00022448"/>
    </source>
</evidence>
<gene>
    <name evidence="13" type="primary">flhB</name>
    <name evidence="15" type="ORF">RSPPHO_01380</name>
</gene>
<dbReference type="GO" id="GO:0009306">
    <property type="term" value="P:protein secretion"/>
    <property type="evidence" value="ECO:0007669"/>
    <property type="project" value="InterPro"/>
</dbReference>
<dbReference type="PRINTS" id="PR00950">
    <property type="entry name" value="TYPE3IMSPROT"/>
</dbReference>
<evidence type="ECO:0000256" key="7">
    <source>
        <dbReference type="ARBA" id="ARBA00022795"/>
    </source>
</evidence>
<name>H6SJ41_PARPM</name>
<evidence type="ECO:0000256" key="12">
    <source>
        <dbReference type="ARBA" id="ARBA00025078"/>
    </source>
</evidence>
<dbReference type="RefSeq" id="WP_014414645.1">
    <property type="nucleotide sequence ID" value="NC_017059.1"/>
</dbReference>
<comment type="function">
    <text evidence="12 13">Required for formation of the rod structure in the basal body of the flagellar apparatus. Together with FliI and FliH, may constitute the export apparatus of flagellin.</text>
</comment>
<dbReference type="GO" id="GO:0044780">
    <property type="term" value="P:bacterial-type flagellum assembly"/>
    <property type="evidence" value="ECO:0007669"/>
    <property type="project" value="InterPro"/>
</dbReference>
<dbReference type="Gene3D" id="6.10.250.2080">
    <property type="match status" value="1"/>
</dbReference>
<dbReference type="FunFam" id="3.40.1690.10:FF:000001">
    <property type="entry name" value="Flagellar biosynthetic protein FlhB"/>
    <property type="match status" value="1"/>
</dbReference>
<feature type="transmembrane region" description="Helical" evidence="13">
    <location>
        <begin position="36"/>
        <end position="54"/>
    </location>
</feature>
<dbReference type="AlphaFoldDB" id="H6SJ41"/>
<dbReference type="Gene3D" id="3.40.1690.10">
    <property type="entry name" value="secretion proteins EscU"/>
    <property type="match status" value="1"/>
</dbReference>
<dbReference type="PANTHER" id="PTHR30531">
    <property type="entry name" value="FLAGELLAR BIOSYNTHETIC PROTEIN FLHB"/>
    <property type="match status" value="1"/>
</dbReference>
<evidence type="ECO:0000313" key="16">
    <source>
        <dbReference type="Proteomes" id="UP000033220"/>
    </source>
</evidence>
<keyword evidence="4 13" id="KW-0813">Transport</keyword>
<dbReference type="GO" id="GO:0005886">
    <property type="term" value="C:plasma membrane"/>
    <property type="evidence" value="ECO:0007669"/>
    <property type="project" value="UniProtKB-SubCell"/>
</dbReference>
<feature type="transmembrane region" description="Helical" evidence="13">
    <location>
        <begin position="189"/>
        <end position="211"/>
    </location>
</feature>
<keyword evidence="10 13" id="KW-0472">Membrane</keyword>
<dbReference type="PATRIC" id="fig|1150469.3.peg.1558"/>
<dbReference type="InterPro" id="IPR029025">
    <property type="entry name" value="T3SS_substrate_exporter_C"/>
</dbReference>
<protein>
    <recommendedName>
        <fullName evidence="3 13">Flagellar biosynthetic protein FlhB</fullName>
    </recommendedName>
</protein>
<dbReference type="Pfam" id="PF01312">
    <property type="entry name" value="Bac_export_2"/>
    <property type="match status" value="1"/>
</dbReference>
<dbReference type="InterPro" id="IPR006136">
    <property type="entry name" value="FlhB"/>
</dbReference>
<keyword evidence="16" id="KW-1185">Reference proteome</keyword>
<dbReference type="InterPro" id="IPR006135">
    <property type="entry name" value="T3SS_substrate_exporter"/>
</dbReference>
<sequence>MADEDKDSKTEDPTGKRLSQVREEGNVAQSQEIKHFVMLMGALVAVGTMAPWIAGRLTLEVRPFLERPHAFPLGVDELQQLMARLTFDIGLLLALPVGLFVAVGVLGGLSQFGLLWAPKKLAPDFNKINPISGFKRLFSVRAIVEGIKGILKVLVVSAVVWTIMSPRLRSPEKMMAQDLLVTLQDLYDLLVVLLMAVCVVEGAIAVFDFAYQKYQFTQDQKMSKQEVKDEHKNMEGDPQVKGRIRQLRIQRSRERMMAKVPTASVVITNPTHFAVALKYDMESMSAPVLVAKGQDFIARKIREVAEENEVPIVENPPLARALHAAVEIDEEIPPDHYKAVAEVIGYVMRLKKNAL</sequence>
<evidence type="ECO:0000256" key="1">
    <source>
        <dbReference type="ARBA" id="ARBA00004651"/>
    </source>
</evidence>
<evidence type="ECO:0000256" key="14">
    <source>
        <dbReference type="SAM" id="MobiDB-lite"/>
    </source>
</evidence>
<evidence type="ECO:0000313" key="15">
    <source>
        <dbReference type="EMBL" id="CCG08006.1"/>
    </source>
</evidence>
<evidence type="ECO:0000256" key="13">
    <source>
        <dbReference type="RuleBase" id="RU364091"/>
    </source>
</evidence>
<dbReference type="OrthoDB" id="9807950at2"/>
<accession>H6SJ41</accession>
<feature type="region of interest" description="Disordered" evidence="14">
    <location>
        <begin position="1"/>
        <end position="26"/>
    </location>
</feature>
<evidence type="ECO:0000256" key="3">
    <source>
        <dbReference type="ARBA" id="ARBA00021622"/>
    </source>
</evidence>
<evidence type="ECO:0000256" key="9">
    <source>
        <dbReference type="ARBA" id="ARBA00022989"/>
    </source>
</evidence>
<organism evidence="15 16">
    <name type="scientific">Pararhodospirillum photometricum DSM 122</name>
    <dbReference type="NCBI Taxonomy" id="1150469"/>
    <lineage>
        <taxon>Bacteria</taxon>
        <taxon>Pseudomonadati</taxon>
        <taxon>Pseudomonadota</taxon>
        <taxon>Alphaproteobacteria</taxon>
        <taxon>Rhodospirillales</taxon>
        <taxon>Rhodospirillaceae</taxon>
        <taxon>Pararhodospirillum</taxon>
    </lineage>
</organism>
<evidence type="ECO:0000256" key="8">
    <source>
        <dbReference type="ARBA" id="ARBA00022927"/>
    </source>
</evidence>
<dbReference type="Proteomes" id="UP000033220">
    <property type="component" value="Chromosome DSM 122"/>
</dbReference>
<feature type="transmembrane region" description="Helical" evidence="13">
    <location>
        <begin position="89"/>
        <end position="117"/>
    </location>
</feature>